<dbReference type="EMBL" id="MFCV01000044">
    <property type="protein sequence ID" value="OGE30755.1"/>
    <property type="molecule type" value="Genomic_DNA"/>
</dbReference>
<comment type="caution">
    <text evidence="1">The sequence shown here is derived from an EMBL/GenBank/DDBJ whole genome shotgun (WGS) entry which is preliminary data.</text>
</comment>
<gene>
    <name evidence="1" type="ORF">A3C59_03505</name>
</gene>
<name>A0A1F5JQ77_9BACT</name>
<proteinExistence type="predicted"/>
<reference evidence="1 2" key="1">
    <citation type="journal article" date="2016" name="Nat. Commun.">
        <title>Thousands of microbial genomes shed light on interconnected biogeochemical processes in an aquifer system.</title>
        <authorList>
            <person name="Anantharaman K."/>
            <person name="Brown C.T."/>
            <person name="Hug L.A."/>
            <person name="Sharon I."/>
            <person name="Castelle C.J."/>
            <person name="Probst A.J."/>
            <person name="Thomas B.C."/>
            <person name="Singh A."/>
            <person name="Wilkins M.J."/>
            <person name="Karaoz U."/>
            <person name="Brodie E.L."/>
            <person name="Williams K.H."/>
            <person name="Hubbard S.S."/>
            <person name="Banfield J.F."/>
        </authorList>
    </citation>
    <scope>NUCLEOTIDE SEQUENCE [LARGE SCALE GENOMIC DNA]</scope>
</reference>
<evidence type="ECO:0000313" key="2">
    <source>
        <dbReference type="Proteomes" id="UP000176902"/>
    </source>
</evidence>
<dbReference type="AlphaFoldDB" id="A0A1F5JQ77"/>
<evidence type="ECO:0000313" key="1">
    <source>
        <dbReference type="EMBL" id="OGE30755.1"/>
    </source>
</evidence>
<dbReference type="Proteomes" id="UP000176902">
    <property type="component" value="Unassembled WGS sequence"/>
</dbReference>
<sequence>MNKDLTTLPKSPTRARSFKVKTTSPDYSQYVNTIKAYALAGMPFEHIANAGEFLGHEVERLEMDAPIQEGWKQTVGEVTESQGKIMAWQTRGEIVSVSHQLSSGSSMTGMEVVEISKEVIIQTPEQKLDVVEGIAVVTKDADKIENNIYLKAPTSINPSKATEEE</sequence>
<organism evidence="1 2">
    <name type="scientific">Candidatus Daviesbacteria bacterium RIFCSPHIGHO2_02_FULL_36_13</name>
    <dbReference type="NCBI Taxonomy" id="1797768"/>
    <lineage>
        <taxon>Bacteria</taxon>
        <taxon>Candidatus Daviesiibacteriota</taxon>
    </lineage>
</organism>
<protein>
    <submittedName>
        <fullName evidence="1">Uncharacterized protein</fullName>
    </submittedName>
</protein>
<accession>A0A1F5JQ77</accession>